<reference evidence="8" key="1">
    <citation type="submission" date="2021-01" db="EMBL/GenBank/DDBJ databases">
        <authorList>
            <person name="Corre E."/>
            <person name="Pelletier E."/>
            <person name="Niang G."/>
            <person name="Scheremetjew M."/>
            <person name="Finn R."/>
            <person name="Kale V."/>
            <person name="Holt S."/>
            <person name="Cochrane G."/>
            <person name="Meng A."/>
            <person name="Brown T."/>
            <person name="Cohen L."/>
        </authorList>
    </citation>
    <scope>NUCLEOTIDE SEQUENCE</scope>
    <source>
        <strain evidence="8">CCMP3105</strain>
    </source>
</reference>
<dbReference type="PANTHER" id="PTHR11782">
    <property type="entry name" value="ADENOSINE/GUANOSINE DIPHOSPHATASE"/>
    <property type="match status" value="1"/>
</dbReference>
<dbReference type="PROSITE" id="PS51257">
    <property type="entry name" value="PROKAR_LIPOPROTEIN"/>
    <property type="match status" value="1"/>
</dbReference>
<proteinExistence type="inferred from homology"/>
<dbReference type="Gene3D" id="3.30.420.150">
    <property type="entry name" value="Exopolyphosphatase. Domain 2"/>
    <property type="match status" value="1"/>
</dbReference>
<accession>A0A7S4SYX7</accession>
<feature type="transmembrane region" description="Helical" evidence="6">
    <location>
        <begin position="775"/>
        <end position="793"/>
    </location>
</feature>
<dbReference type="EMBL" id="HBNR01083166">
    <property type="protein sequence ID" value="CAE4660558.1"/>
    <property type="molecule type" value="Transcribed_RNA"/>
</dbReference>
<evidence type="ECO:0000256" key="3">
    <source>
        <dbReference type="PIRSR" id="PIRSR600407-1"/>
    </source>
</evidence>
<dbReference type="Gene3D" id="3.40.50.1820">
    <property type="entry name" value="alpha/beta hydrolase"/>
    <property type="match status" value="1"/>
</dbReference>
<evidence type="ECO:0000256" key="4">
    <source>
        <dbReference type="PIRSR" id="PIRSR600407-2"/>
    </source>
</evidence>
<dbReference type="CDD" id="cd24003">
    <property type="entry name" value="ASKHA_NBD_GDA1_CD39_NTPase"/>
    <property type="match status" value="1"/>
</dbReference>
<organism evidence="8">
    <name type="scientific">Alexandrium monilatum</name>
    <dbReference type="NCBI Taxonomy" id="311494"/>
    <lineage>
        <taxon>Eukaryota</taxon>
        <taxon>Sar</taxon>
        <taxon>Alveolata</taxon>
        <taxon>Dinophyceae</taxon>
        <taxon>Gonyaulacales</taxon>
        <taxon>Pyrocystaceae</taxon>
        <taxon>Alexandrium</taxon>
    </lineage>
</organism>
<feature type="binding site" evidence="4">
    <location>
        <begin position="541"/>
        <end position="545"/>
    </location>
    <ligand>
        <name>ATP</name>
        <dbReference type="ChEBI" id="CHEBI:30616"/>
    </ligand>
</feature>
<feature type="chain" id="PRO_5031120946" description="Apyrase" evidence="7">
    <location>
        <begin position="35"/>
        <end position="828"/>
    </location>
</feature>
<dbReference type="Gene3D" id="3.30.420.40">
    <property type="match status" value="1"/>
</dbReference>
<dbReference type="GO" id="GO:0017110">
    <property type="term" value="F:nucleoside diphosphate phosphatase activity"/>
    <property type="evidence" value="ECO:0007669"/>
    <property type="project" value="TreeGrafter"/>
</dbReference>
<feature type="region of interest" description="Disordered" evidence="5">
    <location>
        <begin position="354"/>
        <end position="378"/>
    </location>
</feature>
<name>A0A7S4SYX7_9DINO</name>
<protein>
    <recommendedName>
        <fullName evidence="9">Apyrase</fullName>
    </recommendedName>
</protein>
<dbReference type="GO" id="GO:0016020">
    <property type="term" value="C:membrane"/>
    <property type="evidence" value="ECO:0007669"/>
    <property type="project" value="TreeGrafter"/>
</dbReference>
<evidence type="ECO:0000256" key="1">
    <source>
        <dbReference type="ARBA" id="ARBA00009283"/>
    </source>
</evidence>
<keyword evidence="2" id="KW-0378">Hydrolase</keyword>
<evidence type="ECO:0000256" key="5">
    <source>
        <dbReference type="SAM" id="MobiDB-lite"/>
    </source>
</evidence>
<dbReference type="PANTHER" id="PTHR11782:SF3">
    <property type="entry name" value="APYRASE 6-RELATED"/>
    <property type="match status" value="1"/>
</dbReference>
<keyword evidence="4" id="KW-0547">Nucleotide-binding</keyword>
<comment type="similarity">
    <text evidence="1">Belongs to the GDA1/CD39 NTPase family.</text>
</comment>
<keyword evidence="6" id="KW-0812">Transmembrane</keyword>
<feature type="active site" description="Proton acceptor" evidence="3">
    <location>
        <position position="510"/>
    </location>
</feature>
<sequence length="828" mass="88325">MTGGARCRPMFSARSAWRVVALVLVQHTLFGCSGDSLEKVRPKYARVQGTIETVWQRPHGEPKGIFFIAHGCKHQSTDIFTYEGHDGWRFEACNASNLGKCLGLPEEVRMRRAARQRGYVVVAVSGGRGRQSCWNRGEDGPRVEAAIEHVRQEEGLAESLPVFAAGASSGGAFMGTLAGPIGDGGLPGLQCIVPMIMGLHGAENSRKVPTLFVHMPKDTYRAVEIRGDIERLRAQGVRVAELQVRQRPVTLPLLQRCLQADVAEDVLEALRGADLLDAGGFLKEDSRRGQWVSPASQAIAERSTDTLMFDESCLAEEMNLAWAAHEFASEFASRMLDFCEGGGVSPAPRGPVGGGSGALRGAIAGAPAAGQPPQPPGTQQVLVFDAGSSGTRVHVFNMLPPQPGAHVPKVDVSVCGKQTLKIKPGLSHSTRANDIARVEKDIRQLLDFADALVPAAQRPRTPALLKATAGLRAVSETQANLVLAQVRQTLDASGYSFRDSWADIIIGKEEAGLAWVAANYLQGTFDGSGDAPSLGIIEMGGGSTQVSFQVDPGTPLAPSDSFVFLTALGRRYHVYAHSYLGYGQDYAQAKMRELLPKPARSDPCYPPGYSRPAASGDSAEAVVSGGGNASACAAAIDAALFKLAEDAPGRYSGERPLKGKFLATQNFFFVRRDLGLPMDGRDAEMEEASRTGCRKRMELPTKDPGNPNTCFGLSYQVVLLRSLRVPTRPGVTVEITNSVKGGDADWALGAAIVHVLERLVDGPPSSPGTSRIGTSWMGMFAGLAAASLLAIVIRKAVWPRLRGKVGWPVKQATSPPASYLGKSSKPME</sequence>
<evidence type="ECO:0008006" key="9">
    <source>
        <dbReference type="Google" id="ProtNLM"/>
    </source>
</evidence>
<keyword evidence="7" id="KW-0732">Signal</keyword>
<evidence type="ECO:0000256" key="6">
    <source>
        <dbReference type="SAM" id="Phobius"/>
    </source>
</evidence>
<keyword evidence="4" id="KW-0067">ATP-binding</keyword>
<dbReference type="AlphaFoldDB" id="A0A7S4SYX7"/>
<evidence type="ECO:0000256" key="2">
    <source>
        <dbReference type="ARBA" id="ARBA00022801"/>
    </source>
</evidence>
<dbReference type="SUPFAM" id="SSF53474">
    <property type="entry name" value="alpha/beta-Hydrolases"/>
    <property type="match status" value="1"/>
</dbReference>
<keyword evidence="6" id="KW-0472">Membrane</keyword>
<feature type="signal peptide" evidence="7">
    <location>
        <begin position="1"/>
        <end position="34"/>
    </location>
</feature>
<gene>
    <name evidence="8" type="ORF">AMON00008_LOCUS59538</name>
</gene>
<keyword evidence="6" id="KW-1133">Transmembrane helix</keyword>
<dbReference type="GO" id="GO:0009134">
    <property type="term" value="P:nucleoside diphosphate catabolic process"/>
    <property type="evidence" value="ECO:0007669"/>
    <property type="project" value="TreeGrafter"/>
</dbReference>
<evidence type="ECO:0000313" key="8">
    <source>
        <dbReference type="EMBL" id="CAE4660558.1"/>
    </source>
</evidence>
<evidence type="ECO:0000256" key="7">
    <source>
        <dbReference type="SAM" id="SignalP"/>
    </source>
</evidence>
<dbReference type="InterPro" id="IPR000407">
    <property type="entry name" value="GDA1_CD39_NTPase"/>
</dbReference>
<dbReference type="InterPro" id="IPR029058">
    <property type="entry name" value="AB_hydrolase_fold"/>
</dbReference>
<dbReference type="Pfam" id="PF01150">
    <property type="entry name" value="GDA1_CD39"/>
    <property type="match status" value="1"/>
</dbReference>
<dbReference type="GO" id="GO:0005524">
    <property type="term" value="F:ATP binding"/>
    <property type="evidence" value="ECO:0007669"/>
    <property type="project" value="UniProtKB-KW"/>
</dbReference>